<dbReference type="Pfam" id="PF22818">
    <property type="entry name" value="ApeI-like"/>
    <property type="match status" value="1"/>
</dbReference>
<name>A0ABX6P225_9BURK</name>
<dbReference type="SUPFAM" id="SSF54637">
    <property type="entry name" value="Thioesterase/thiol ester dehydrase-isomerase"/>
    <property type="match status" value="1"/>
</dbReference>
<dbReference type="InterPro" id="IPR054545">
    <property type="entry name" value="ApeI-like"/>
</dbReference>
<protein>
    <submittedName>
        <fullName evidence="2">3-hydroxyacyl-ACP dehydratase</fullName>
    </submittedName>
</protein>
<dbReference type="EMBL" id="CP053418">
    <property type="protein sequence ID" value="QJW84165.1"/>
    <property type="molecule type" value="Genomic_DNA"/>
</dbReference>
<organism evidence="2 3">
    <name type="scientific">Ramlibacter terrae</name>
    <dbReference type="NCBI Taxonomy" id="2732511"/>
    <lineage>
        <taxon>Bacteria</taxon>
        <taxon>Pseudomonadati</taxon>
        <taxon>Pseudomonadota</taxon>
        <taxon>Betaproteobacteria</taxon>
        <taxon>Burkholderiales</taxon>
        <taxon>Comamonadaceae</taxon>
        <taxon>Ramlibacter</taxon>
    </lineage>
</organism>
<reference evidence="2 3" key="2">
    <citation type="submission" date="2020-05" db="EMBL/GenBank/DDBJ databases">
        <authorList>
            <person name="Khan S.A."/>
            <person name="Jeon C.O."/>
            <person name="Chun B.H."/>
        </authorList>
    </citation>
    <scope>NUCLEOTIDE SEQUENCE [LARGE SCALE GENOMIC DNA]</scope>
    <source>
        <strain evidence="2 3">H242</strain>
    </source>
</reference>
<accession>A0ABX6P225</accession>
<feature type="domain" description="ApeI dehydratase-like" evidence="1">
    <location>
        <begin position="5"/>
        <end position="80"/>
    </location>
</feature>
<evidence type="ECO:0000259" key="1">
    <source>
        <dbReference type="Pfam" id="PF22818"/>
    </source>
</evidence>
<dbReference type="Proteomes" id="UP000500826">
    <property type="component" value="Chromosome"/>
</dbReference>
<sequence length="96" mass="9363">MGLESTLEFAADHPAFAGHFPGAPIVPGVLLLDAALHALEGAGLNPTGIASAKFLQPVAPAQALVLACTPAASGRCAVSIARAGEPVAVAQVQAAA</sequence>
<evidence type="ECO:0000313" key="3">
    <source>
        <dbReference type="Proteomes" id="UP000500826"/>
    </source>
</evidence>
<keyword evidence="3" id="KW-1185">Reference proteome</keyword>
<dbReference type="InterPro" id="IPR029069">
    <property type="entry name" value="HotDog_dom_sf"/>
</dbReference>
<proteinExistence type="predicted"/>
<evidence type="ECO:0000313" key="2">
    <source>
        <dbReference type="EMBL" id="QJW84165.1"/>
    </source>
</evidence>
<dbReference type="Gene3D" id="3.10.129.10">
    <property type="entry name" value="Hotdog Thioesterase"/>
    <property type="match status" value="1"/>
</dbReference>
<gene>
    <name evidence="2" type="ORF">HK414_10550</name>
</gene>
<reference evidence="2 3" key="1">
    <citation type="submission" date="2020-05" db="EMBL/GenBank/DDBJ databases">
        <title>Ramlibacter rhizophilus sp. nov., isolated from rhizosphere soil of national flower Mugunghwa from South Korea.</title>
        <authorList>
            <person name="Zheng-Fei Y."/>
            <person name="Huan T."/>
        </authorList>
    </citation>
    <scope>NUCLEOTIDE SEQUENCE [LARGE SCALE GENOMIC DNA]</scope>
    <source>
        <strain evidence="2 3">H242</strain>
    </source>
</reference>